<reference evidence="3" key="1">
    <citation type="submission" date="2016-06" db="UniProtKB">
        <authorList>
            <consortium name="WormBaseParasite"/>
        </authorList>
    </citation>
    <scope>IDENTIFICATION</scope>
</reference>
<evidence type="ECO:0000313" key="1">
    <source>
        <dbReference type="EMBL" id="VDM46235.1"/>
    </source>
</evidence>
<dbReference type="AlphaFoldDB" id="A0A183V2E4"/>
<name>A0A183V2E4_TOXCA</name>
<organism evidence="2 3">
    <name type="scientific">Toxocara canis</name>
    <name type="common">Canine roundworm</name>
    <dbReference type="NCBI Taxonomy" id="6265"/>
    <lineage>
        <taxon>Eukaryota</taxon>
        <taxon>Metazoa</taxon>
        <taxon>Ecdysozoa</taxon>
        <taxon>Nematoda</taxon>
        <taxon>Chromadorea</taxon>
        <taxon>Rhabditida</taxon>
        <taxon>Spirurina</taxon>
        <taxon>Ascaridomorpha</taxon>
        <taxon>Ascaridoidea</taxon>
        <taxon>Toxocaridae</taxon>
        <taxon>Toxocara</taxon>
    </lineage>
</organism>
<proteinExistence type="predicted"/>
<accession>A0A183V2E4</accession>
<dbReference type="EMBL" id="UYWY01022523">
    <property type="protein sequence ID" value="VDM46235.1"/>
    <property type="molecule type" value="Genomic_DNA"/>
</dbReference>
<keyword evidence="2" id="KW-1185">Reference proteome</keyword>
<protein>
    <submittedName>
        <fullName evidence="3">Reverse transcriptase domain-containing protein</fullName>
    </submittedName>
</protein>
<dbReference type="WBParaSite" id="TCNE_0001491401-mRNA-1">
    <property type="protein sequence ID" value="TCNE_0001491401-mRNA-1"/>
    <property type="gene ID" value="TCNE_0001491401"/>
</dbReference>
<sequence length="144" mass="16413">MLKVPGELLETPFKTSLNNMIDSQQICERFAYSKAILLRKKRGSNDITNYHPTSPLSKVSFSKVLCKRLQDQFEQGEGIEQAGFGSPGQQLTKSICSPWRSNELESAICLMLVDYEKPRTPSNTPVFRNLWRAQRCTLQQSRLS</sequence>
<evidence type="ECO:0000313" key="2">
    <source>
        <dbReference type="Proteomes" id="UP000050794"/>
    </source>
</evidence>
<gene>
    <name evidence="1" type="ORF">TCNE_LOCUS14914</name>
</gene>
<dbReference type="Proteomes" id="UP000050794">
    <property type="component" value="Unassembled WGS sequence"/>
</dbReference>
<reference evidence="1 2" key="2">
    <citation type="submission" date="2018-11" db="EMBL/GenBank/DDBJ databases">
        <authorList>
            <consortium name="Pathogen Informatics"/>
        </authorList>
    </citation>
    <scope>NUCLEOTIDE SEQUENCE [LARGE SCALE GENOMIC DNA]</scope>
</reference>
<evidence type="ECO:0000313" key="3">
    <source>
        <dbReference type="WBParaSite" id="TCNE_0001491401-mRNA-1"/>
    </source>
</evidence>